<feature type="region of interest" description="Disordered" evidence="2">
    <location>
        <begin position="1071"/>
        <end position="1098"/>
    </location>
</feature>
<sequence>MKDITNQASYDLAEKIIAEVLATGAKECDLSDLRIEELPESIKQLTQLEVLSLRGCKWLKNILALEALTELKQLDLSRCRSLRDVSVVSHLSGLQQLDLSGCENLKDVSVLSHLSSLQQLSLSWCSNLKDVSVVSHLLGLEQLSLSWCSNLKDVSVVSHLLGLQQLSLSGCSNLKDVSGLSNLSGLQQLSLSGCSSLKDVSVLSHLSGLQQLSLSGRESLRDLSGLSHLSGLQQLDLSWCENLKDVSVLSNLSGLQQLNLSWCRSLKDVSGLSNLSGLQQLDLSMCSNLRDVSGLSHLSNLQQLDLSGCRSLKDVSVVSHLSGLQQLDLSGCRSLKDVSVLSHLSGLQQLSLSGCSSLNDVSVLSHLLGLQQLSLRRCSSLKDVSVLSHLSGLQQLSLSGCSSLKDVSGLSHLSGLQQLSLSGCSSLKDVSVLSHLSGLQQLSLSGRESLRDLSGLSHLSGLQQLDLSWCENLKDVSVLSHLSGLQQLNLSWCENLKDVSGLSNLLGLQQLDLSGCSSLNDVSGLSNLLGLQQLDLSGCDKLVDVECLNNLNELRELKCHSLLCIYSSLLFKLPRLHIYQGGCIDTPEEITNPINHHNSFPKIIAWQKDILASGEAPNNELKLLILGNGRIGKTQIARKLQQQPFDPAIESTHGIMLGHFEVLPEEDDKPAVYANLWDFGGQDIYLGTHGLFLDEKAIYVIVWHPDYENNNEYIENGVPMCNRSLAYWLEYVQSLAGKDAPIIVVQSQCDKESQVIPPLLPSNHGFTRLKVSSCSAKVSYGLERLQPELKSAARLLCERYEEVKLPKNWLSVMHELQHKRDNESCKTISYDEFEALCQNNGSQYSSIVASYLHRTGQVFWRDGAFGNDLVLDQAWALKGLYALLDRTKTLPIIQRELGQFHLWHLKQTVWSQYTEQEQKLFIDMMKQCGSCFSLGENTDTYIAPDLLPSEWSQRESVQDVWRNAQPTAKVELKYHFLHDGIIKAVLCAIGEKAGRAGIYWRTGVCYFDREISGAVKIHAIYADTQRTSQQGSIWIEIEGSKSQQLITHLVESVLSIRIGKKPETIWHIGAEKKDSSEHEHLAERSQESSKPFDAIKPDQNLGDRAKPLEISCVDRRKTNNQNILVIATEWSSHHGGLSTFNRELCIALAEIGKTVHCVVKAAEPKERAEAKAKNIELIVAKNGDLSRKLPLDASYQPDIIIGHGRVTGSDAKAQQEDHFTNAKRIHFIHTAAGQLEWFKDKPDAAQQAEAREKEEKELAVGASLVAAVGPRLYDEFQNVLDGLKPERRPAIFEFQVGFNREESRSTTWPTLLHCLILGRAEDAKIKGIDIAAKAIHVLDKTDLRAAPELIIRGAPSGEGTKLQTNLTTTYPNLSLRVREFSADLEDIASDIRRASLVIMPSRTEGFGLVALEALRFGTPILVSNNSGFARTLKKILKDDLEANRYIVETPDSLDEAANNWGKKIARELYDVPASINRTKELIEKLSETLIWSKSCQDMLDELERVSQVSK</sequence>
<dbReference type="PRINTS" id="PR00449">
    <property type="entry name" value="RASTRNSFRMNG"/>
</dbReference>
<comment type="caution">
    <text evidence="4">The sequence shown here is derived from an EMBL/GenBank/DDBJ whole genome shotgun (WGS) entry which is preliminary data.</text>
</comment>
<keyword evidence="5" id="KW-1185">Reference proteome</keyword>
<evidence type="ECO:0000256" key="2">
    <source>
        <dbReference type="SAM" id="MobiDB-lite"/>
    </source>
</evidence>
<dbReference type="OrthoDB" id="9808590at2"/>
<evidence type="ECO:0000259" key="3">
    <source>
        <dbReference type="Pfam" id="PF16095"/>
    </source>
</evidence>
<dbReference type="Gene3D" id="1.10.10.10">
    <property type="entry name" value="Winged helix-like DNA-binding domain superfamily/Winged helix DNA-binding domain"/>
    <property type="match status" value="1"/>
</dbReference>
<dbReference type="InterPro" id="IPR027417">
    <property type="entry name" value="P-loop_NTPase"/>
</dbReference>
<dbReference type="RefSeq" id="WP_107867044.1">
    <property type="nucleotide sequence ID" value="NZ_QAON01000033.1"/>
</dbReference>
<organism evidence="4 5">
    <name type="scientific">Agitococcus lubricus</name>
    <dbReference type="NCBI Taxonomy" id="1077255"/>
    <lineage>
        <taxon>Bacteria</taxon>
        <taxon>Pseudomonadati</taxon>
        <taxon>Pseudomonadota</taxon>
        <taxon>Gammaproteobacteria</taxon>
        <taxon>Moraxellales</taxon>
        <taxon>Moraxellaceae</taxon>
        <taxon>Agitococcus</taxon>
    </lineage>
</organism>
<evidence type="ECO:0000313" key="5">
    <source>
        <dbReference type="Proteomes" id="UP000244223"/>
    </source>
</evidence>
<proteinExistence type="predicted"/>
<gene>
    <name evidence="4" type="ORF">C8N29_1334</name>
</gene>
<accession>A0A2T5ISC9</accession>
<feature type="domain" description="COR" evidence="3">
    <location>
        <begin position="806"/>
        <end position="947"/>
    </location>
</feature>
<reference evidence="4 5" key="1">
    <citation type="submission" date="2018-04" db="EMBL/GenBank/DDBJ databases">
        <title>Genomic Encyclopedia of Archaeal and Bacterial Type Strains, Phase II (KMG-II): from individual species to whole genera.</title>
        <authorList>
            <person name="Goeker M."/>
        </authorList>
    </citation>
    <scope>NUCLEOTIDE SEQUENCE [LARGE SCALE GENOMIC DNA]</scope>
    <source>
        <strain evidence="4 5">DSM 5822</strain>
    </source>
</reference>
<dbReference type="PANTHER" id="PTHR47186:SF61">
    <property type="entry name" value="LEUCINE-RICH REPEAT-CONTAINING PROTEIN 57-RELATED"/>
    <property type="match status" value="1"/>
</dbReference>
<protein>
    <submittedName>
        <fullName evidence="4">Glycosyltransferase involved in cell wall biosynthesis</fullName>
    </submittedName>
</protein>
<feature type="compositionally biased region" description="Basic and acidic residues" evidence="2">
    <location>
        <begin position="1071"/>
        <end position="1087"/>
    </location>
</feature>
<dbReference type="SUPFAM" id="SSF53756">
    <property type="entry name" value="UDP-Glycosyltransferase/glycogen phosphorylase"/>
    <property type="match status" value="1"/>
</dbReference>
<dbReference type="Pfam" id="PF13306">
    <property type="entry name" value="LRR_5"/>
    <property type="match status" value="4"/>
</dbReference>
<dbReference type="InterPro" id="IPR032171">
    <property type="entry name" value="COR-A"/>
</dbReference>
<dbReference type="InterPro" id="IPR006553">
    <property type="entry name" value="Leu-rich_rpt_Cys-con_subtyp"/>
</dbReference>
<dbReference type="SUPFAM" id="SSF52540">
    <property type="entry name" value="P-loop containing nucleoside triphosphate hydrolases"/>
    <property type="match status" value="1"/>
</dbReference>
<dbReference type="GO" id="GO:0016740">
    <property type="term" value="F:transferase activity"/>
    <property type="evidence" value="ECO:0007669"/>
    <property type="project" value="UniProtKB-KW"/>
</dbReference>
<dbReference type="InterPro" id="IPR036388">
    <property type="entry name" value="WH-like_DNA-bd_sf"/>
</dbReference>
<name>A0A2T5ISC9_9GAMM</name>
<evidence type="ECO:0000256" key="1">
    <source>
        <dbReference type="ARBA" id="ARBA00022737"/>
    </source>
</evidence>
<keyword evidence="4" id="KW-0808">Transferase</keyword>
<dbReference type="Pfam" id="PF20706">
    <property type="entry name" value="GT4-conflict"/>
    <property type="match status" value="1"/>
</dbReference>
<dbReference type="Pfam" id="PF08477">
    <property type="entry name" value="Roc"/>
    <property type="match status" value="1"/>
</dbReference>
<dbReference type="SUPFAM" id="SSF52058">
    <property type="entry name" value="L domain-like"/>
    <property type="match status" value="2"/>
</dbReference>
<dbReference type="Gene3D" id="3.80.10.10">
    <property type="entry name" value="Ribonuclease Inhibitor"/>
    <property type="match status" value="3"/>
</dbReference>
<dbReference type="Proteomes" id="UP000244223">
    <property type="component" value="Unassembled WGS sequence"/>
</dbReference>
<dbReference type="InterPro" id="IPR026906">
    <property type="entry name" value="LRR_5"/>
</dbReference>
<evidence type="ECO:0000313" key="4">
    <source>
        <dbReference type="EMBL" id="PTQ86726.1"/>
    </source>
</evidence>
<dbReference type="Gene3D" id="3.40.50.300">
    <property type="entry name" value="P-loop containing nucleotide triphosphate hydrolases"/>
    <property type="match status" value="1"/>
</dbReference>
<dbReference type="PANTHER" id="PTHR47186">
    <property type="entry name" value="LEUCINE-RICH REPEAT-CONTAINING PROTEIN 57"/>
    <property type="match status" value="1"/>
</dbReference>
<dbReference type="Gene3D" id="3.40.50.2000">
    <property type="entry name" value="Glycogen Phosphorylase B"/>
    <property type="match status" value="1"/>
</dbReference>
<dbReference type="EMBL" id="QAON01000033">
    <property type="protein sequence ID" value="PTQ86726.1"/>
    <property type="molecule type" value="Genomic_DNA"/>
</dbReference>
<dbReference type="SMART" id="SM00367">
    <property type="entry name" value="LRR_CC"/>
    <property type="match status" value="12"/>
</dbReference>
<dbReference type="Pfam" id="PF16095">
    <property type="entry name" value="COR-A"/>
    <property type="match status" value="1"/>
</dbReference>
<dbReference type="CDD" id="cd03801">
    <property type="entry name" value="GT4_PimA-like"/>
    <property type="match status" value="1"/>
</dbReference>
<keyword evidence="1" id="KW-0677">Repeat</keyword>
<dbReference type="InterPro" id="IPR032675">
    <property type="entry name" value="LRR_dom_sf"/>
</dbReference>